<dbReference type="AlphaFoldDB" id="A0A0L0TF19"/>
<dbReference type="OrthoDB" id="10398594at2759"/>
<dbReference type="InterPro" id="IPR011990">
    <property type="entry name" value="TPR-like_helical_dom_sf"/>
</dbReference>
<reference evidence="3 4" key="1">
    <citation type="submission" date="2009-11" db="EMBL/GenBank/DDBJ databases">
        <title>Annotation of Allomyces macrogynus ATCC 38327.</title>
        <authorList>
            <consortium name="The Broad Institute Genome Sequencing Platform"/>
            <person name="Russ C."/>
            <person name="Cuomo C."/>
            <person name="Burger G."/>
            <person name="Gray M.W."/>
            <person name="Holland P.W.H."/>
            <person name="King N."/>
            <person name="Lang F.B.F."/>
            <person name="Roger A.J."/>
            <person name="Ruiz-Trillo I."/>
            <person name="Young S.K."/>
            <person name="Zeng Q."/>
            <person name="Gargeya S."/>
            <person name="Fitzgerald M."/>
            <person name="Haas B."/>
            <person name="Abouelleil A."/>
            <person name="Alvarado L."/>
            <person name="Arachchi H.M."/>
            <person name="Berlin A."/>
            <person name="Chapman S.B."/>
            <person name="Gearin G."/>
            <person name="Goldberg J."/>
            <person name="Griggs A."/>
            <person name="Gujja S."/>
            <person name="Hansen M."/>
            <person name="Heiman D."/>
            <person name="Howarth C."/>
            <person name="Larimer J."/>
            <person name="Lui A."/>
            <person name="MacDonald P.J.P."/>
            <person name="McCowen C."/>
            <person name="Montmayeur A."/>
            <person name="Murphy C."/>
            <person name="Neiman D."/>
            <person name="Pearson M."/>
            <person name="Priest M."/>
            <person name="Roberts A."/>
            <person name="Saif S."/>
            <person name="Shea T."/>
            <person name="Sisk P."/>
            <person name="Stolte C."/>
            <person name="Sykes S."/>
            <person name="Wortman J."/>
            <person name="Nusbaum C."/>
            <person name="Birren B."/>
        </authorList>
    </citation>
    <scope>NUCLEOTIDE SEQUENCE [LARGE SCALE GENOMIC DNA]</scope>
    <source>
        <strain evidence="3 4">ATCC 38327</strain>
    </source>
</reference>
<organism evidence="3 4">
    <name type="scientific">Allomyces macrogynus (strain ATCC 38327)</name>
    <name type="common">Allomyces javanicus var. macrogynus</name>
    <dbReference type="NCBI Taxonomy" id="578462"/>
    <lineage>
        <taxon>Eukaryota</taxon>
        <taxon>Fungi</taxon>
        <taxon>Fungi incertae sedis</taxon>
        <taxon>Blastocladiomycota</taxon>
        <taxon>Blastocladiomycetes</taxon>
        <taxon>Blastocladiales</taxon>
        <taxon>Blastocladiaceae</taxon>
        <taxon>Allomyces</taxon>
    </lineage>
</organism>
<dbReference type="VEuPathDB" id="FungiDB:AMAG_17494"/>
<feature type="region of interest" description="Disordered" evidence="2">
    <location>
        <begin position="49"/>
        <end position="78"/>
    </location>
</feature>
<evidence type="ECO:0000313" key="3">
    <source>
        <dbReference type="EMBL" id="KNE73342.1"/>
    </source>
</evidence>
<gene>
    <name evidence="3" type="ORF">AMAG_17494</name>
</gene>
<evidence type="ECO:0000313" key="4">
    <source>
        <dbReference type="Proteomes" id="UP000054350"/>
    </source>
</evidence>
<evidence type="ECO:0000256" key="1">
    <source>
        <dbReference type="PROSITE-ProRule" id="PRU00708"/>
    </source>
</evidence>
<protein>
    <submittedName>
        <fullName evidence="3">Pentatricopeptide repeat domain-containing protein</fullName>
    </submittedName>
</protein>
<dbReference type="EMBL" id="GG745396">
    <property type="protein sequence ID" value="KNE73342.1"/>
    <property type="molecule type" value="Genomic_DNA"/>
</dbReference>
<dbReference type="Proteomes" id="UP000054350">
    <property type="component" value="Unassembled WGS sequence"/>
</dbReference>
<keyword evidence="4" id="KW-1185">Reference proteome</keyword>
<feature type="repeat" description="PPR" evidence="1">
    <location>
        <begin position="393"/>
        <end position="427"/>
    </location>
</feature>
<dbReference type="PROSITE" id="PS51375">
    <property type="entry name" value="PPR"/>
    <property type="match status" value="1"/>
</dbReference>
<dbReference type="Gene3D" id="1.25.40.10">
    <property type="entry name" value="Tetratricopeptide repeat domain"/>
    <property type="match status" value="1"/>
</dbReference>
<dbReference type="InterPro" id="IPR002885">
    <property type="entry name" value="PPR_rpt"/>
</dbReference>
<evidence type="ECO:0000256" key="2">
    <source>
        <dbReference type="SAM" id="MobiDB-lite"/>
    </source>
</evidence>
<reference evidence="4" key="2">
    <citation type="submission" date="2009-11" db="EMBL/GenBank/DDBJ databases">
        <title>The Genome Sequence of Allomyces macrogynus strain ATCC 38327.</title>
        <authorList>
            <consortium name="The Broad Institute Genome Sequencing Platform"/>
            <person name="Russ C."/>
            <person name="Cuomo C."/>
            <person name="Shea T."/>
            <person name="Young S.K."/>
            <person name="Zeng Q."/>
            <person name="Koehrsen M."/>
            <person name="Haas B."/>
            <person name="Borodovsky M."/>
            <person name="Guigo R."/>
            <person name="Alvarado L."/>
            <person name="Berlin A."/>
            <person name="Borenstein D."/>
            <person name="Chen Z."/>
            <person name="Engels R."/>
            <person name="Freedman E."/>
            <person name="Gellesch M."/>
            <person name="Goldberg J."/>
            <person name="Griggs A."/>
            <person name="Gujja S."/>
            <person name="Heiman D."/>
            <person name="Hepburn T."/>
            <person name="Howarth C."/>
            <person name="Jen D."/>
            <person name="Larson L."/>
            <person name="Lewis B."/>
            <person name="Mehta T."/>
            <person name="Park D."/>
            <person name="Pearson M."/>
            <person name="Roberts A."/>
            <person name="Saif S."/>
            <person name="Shenoy N."/>
            <person name="Sisk P."/>
            <person name="Stolte C."/>
            <person name="Sykes S."/>
            <person name="Walk T."/>
            <person name="White J."/>
            <person name="Yandava C."/>
            <person name="Burger G."/>
            <person name="Gray M.W."/>
            <person name="Holland P.W.H."/>
            <person name="King N."/>
            <person name="Lang F.B.F."/>
            <person name="Roger A.J."/>
            <person name="Ruiz-Trillo I."/>
            <person name="Lander E."/>
            <person name="Nusbaum C."/>
        </authorList>
    </citation>
    <scope>NUCLEOTIDE SEQUENCE [LARGE SCALE GENOMIC DNA]</scope>
    <source>
        <strain evidence="4">ATCC 38327</strain>
    </source>
</reference>
<name>A0A0L0TF19_ALLM3</name>
<dbReference type="Pfam" id="PF01535">
    <property type="entry name" value="PPR"/>
    <property type="match status" value="1"/>
</dbReference>
<proteinExistence type="predicted"/>
<accession>A0A0L0TF19</accession>
<sequence>MDVLTYLSRRHSGLDTDPTTLDAVALRVLAALHAAAPRPGVATGATALARMRKPAPSPASDDAVPPTPPARSPAAVRASRTTCAFRRVLVSRYLTDRARPQGMASRTPHLYTLCLLLLADTPWPWHLARDCAQRHITAAARAGAQVPAAALNVLLRQARTAGPADRPSDPAFITHVLRTVPVRCFDDGTFAEIAQARAVDPADVARVCLASDEAWVQDLVFVTAAWKLRGAAVPGVTTPRDVTALTHVMEHLVTSERTSDDWPLADAVVASAVAAVNHDASRLPTRFLNAVMEGYLQSNQPDKAWHVLRTVVREPNRHTLNVLFRSLRGTHDVPRVLETVAKWTGRVLPDPMLAYWVVAAILRGDSGYAGDGAWTAAQELLDALLNDAPETVPAVACNLLLQAYARGGQVTKAERWVRTMAEHGKTTPHSLVLIMAAYVTNVRRTISGAASPRARQVERRERAFVDVWRVWCVLLRWKPGWTLEPAPPLPLPVKVRGAVRVTPNVVPLPATAETNEELHPSLFPDVPSRIVPRKLHAAVADVLPAATHVLLVDHPPDPALVARTLAAVTEVMRGPAGSLRPGQAQFALDLTHYLELVRLVGKLHVRAGMDEQGARAALVRIVREAHAQYAAHARWPAWIAQVDRIARGRGLAAAAAAAVEGAGVNGDDGVPVVEWLHARVAAMVASGSDTSVASAPEPAVIAAATTDVAKTTAKPSRK</sequence>